<keyword evidence="9" id="KW-1185">Reference proteome</keyword>
<dbReference type="GO" id="GO:0015074">
    <property type="term" value="P:DNA integration"/>
    <property type="evidence" value="ECO:0007669"/>
    <property type="project" value="UniProtKB-KW"/>
</dbReference>
<evidence type="ECO:0000259" key="6">
    <source>
        <dbReference type="PROSITE" id="PS51898"/>
    </source>
</evidence>
<dbReference type="Pfam" id="PF14659">
    <property type="entry name" value="Phage_int_SAM_3"/>
    <property type="match status" value="1"/>
</dbReference>
<dbReference type="Gene3D" id="1.10.443.10">
    <property type="entry name" value="Intergrase catalytic core"/>
    <property type="match status" value="1"/>
</dbReference>
<reference evidence="9" key="1">
    <citation type="submission" date="2016-10" db="EMBL/GenBank/DDBJ databases">
        <authorList>
            <person name="Varghese N."/>
            <person name="Submissions S."/>
        </authorList>
    </citation>
    <scope>NUCLEOTIDE SEQUENCE [LARGE SCALE GENOMIC DNA]</scope>
    <source>
        <strain evidence="9">CGMCC 4.6825</strain>
    </source>
</reference>
<dbReference type="InterPro" id="IPR010998">
    <property type="entry name" value="Integrase_recombinase_N"/>
</dbReference>
<accession>A0A1H9W4A6</accession>
<dbReference type="OrthoDB" id="3175606at2"/>
<evidence type="ECO:0000313" key="9">
    <source>
        <dbReference type="Proteomes" id="UP000182841"/>
    </source>
</evidence>
<evidence type="ECO:0000313" key="8">
    <source>
        <dbReference type="EMBL" id="SES28591.1"/>
    </source>
</evidence>
<dbReference type="PANTHER" id="PTHR30349:SF91">
    <property type="entry name" value="INTA PROTEIN"/>
    <property type="match status" value="1"/>
</dbReference>
<dbReference type="AlphaFoldDB" id="A0A1H9W4A6"/>
<gene>
    <name evidence="8" type="ORF">SAMN05421870_1155</name>
</gene>
<dbReference type="GO" id="GO:0006310">
    <property type="term" value="P:DNA recombination"/>
    <property type="evidence" value="ECO:0007669"/>
    <property type="project" value="UniProtKB-KW"/>
</dbReference>
<dbReference type="GO" id="GO:0003677">
    <property type="term" value="F:DNA binding"/>
    <property type="evidence" value="ECO:0007669"/>
    <property type="project" value="UniProtKB-UniRule"/>
</dbReference>
<dbReference type="InterPro" id="IPR044068">
    <property type="entry name" value="CB"/>
</dbReference>
<protein>
    <submittedName>
        <fullName evidence="8">Site-specific recombinase XerD</fullName>
    </submittedName>
</protein>
<evidence type="ECO:0000256" key="1">
    <source>
        <dbReference type="ARBA" id="ARBA00022908"/>
    </source>
</evidence>
<feature type="compositionally biased region" description="Polar residues" evidence="5">
    <location>
        <begin position="408"/>
        <end position="424"/>
    </location>
</feature>
<keyword evidence="3" id="KW-0233">DNA recombination</keyword>
<evidence type="ECO:0000256" key="4">
    <source>
        <dbReference type="PROSITE-ProRule" id="PRU01248"/>
    </source>
</evidence>
<evidence type="ECO:0000256" key="3">
    <source>
        <dbReference type="ARBA" id="ARBA00023172"/>
    </source>
</evidence>
<dbReference type="InterPro" id="IPR011010">
    <property type="entry name" value="DNA_brk_join_enz"/>
</dbReference>
<dbReference type="InterPro" id="IPR050090">
    <property type="entry name" value="Tyrosine_recombinase_XerCD"/>
</dbReference>
<organism evidence="8 9">
    <name type="scientific">Streptomyces qinglanensis</name>
    <dbReference type="NCBI Taxonomy" id="943816"/>
    <lineage>
        <taxon>Bacteria</taxon>
        <taxon>Bacillati</taxon>
        <taxon>Actinomycetota</taxon>
        <taxon>Actinomycetes</taxon>
        <taxon>Kitasatosporales</taxon>
        <taxon>Streptomycetaceae</taxon>
        <taxon>Streptomyces</taxon>
    </lineage>
</organism>
<dbReference type="PROSITE" id="PS51900">
    <property type="entry name" value="CB"/>
    <property type="match status" value="1"/>
</dbReference>
<dbReference type="SUPFAM" id="SSF56349">
    <property type="entry name" value="DNA breaking-rejoining enzymes"/>
    <property type="match status" value="1"/>
</dbReference>
<dbReference type="Gene3D" id="1.10.150.130">
    <property type="match status" value="1"/>
</dbReference>
<name>A0A1H9W4A6_9ACTN</name>
<sequence>MSGKRGNGEGSIYPYRNGGFAAYVWVTTPDGKRKRKYVYGKTRPEVHEKWVKLHAEATKGPVATKVPTLEQYLTYWQREVVEPNLRPLTAATYETITRLHIVPYLGGKRLDRLTVRDLRTWLNRLAATCQCCAQGKDAARPEKRRRCCAKEKGRCCGKALSARSVNDARTVLRSALGNAVLEELIAKNVAQLIKVKRPRRKRPDPWSVEEACHFLERAEAEGDYLYAAYVLVLVLGLRKGEVLGLTWSDVNFDSGELRIAHQLQRVRRQLLHSDVAKTEASEAVLPLPDVCIAALKARKEAQQSVERAAGELWNDSDFVFTTRYGTPIEPRNFTREFERRCGRADVRVIRVHDTRHTCASLLAALDVHPRIAMQILRHSEIAVTMEVYTHVPSAETRRALRKLGTALGGQSPQEPEAQQGQTEEPSGEDQQES</sequence>
<evidence type="ECO:0000256" key="5">
    <source>
        <dbReference type="SAM" id="MobiDB-lite"/>
    </source>
</evidence>
<dbReference type="Pfam" id="PF00589">
    <property type="entry name" value="Phage_integrase"/>
    <property type="match status" value="1"/>
</dbReference>
<dbReference type="InterPro" id="IPR013762">
    <property type="entry name" value="Integrase-like_cat_sf"/>
</dbReference>
<evidence type="ECO:0000256" key="2">
    <source>
        <dbReference type="ARBA" id="ARBA00023125"/>
    </source>
</evidence>
<dbReference type="InterPro" id="IPR004107">
    <property type="entry name" value="Integrase_SAM-like_N"/>
</dbReference>
<feature type="domain" description="Tyr recombinase" evidence="6">
    <location>
        <begin position="201"/>
        <end position="401"/>
    </location>
</feature>
<feature type="domain" description="Core-binding (CB)" evidence="7">
    <location>
        <begin position="63"/>
        <end position="180"/>
    </location>
</feature>
<dbReference type="InterPro" id="IPR002104">
    <property type="entry name" value="Integrase_catalytic"/>
</dbReference>
<dbReference type="PANTHER" id="PTHR30349">
    <property type="entry name" value="PHAGE INTEGRASE-RELATED"/>
    <property type="match status" value="1"/>
</dbReference>
<keyword evidence="1" id="KW-0229">DNA integration</keyword>
<dbReference type="CDD" id="cd01189">
    <property type="entry name" value="INT_ICEBs1_C_like"/>
    <property type="match status" value="1"/>
</dbReference>
<proteinExistence type="predicted"/>
<dbReference type="EMBL" id="FOGO01000015">
    <property type="protein sequence ID" value="SES28591.1"/>
    <property type="molecule type" value="Genomic_DNA"/>
</dbReference>
<feature type="region of interest" description="Disordered" evidence="5">
    <location>
        <begin position="401"/>
        <end position="433"/>
    </location>
</feature>
<evidence type="ECO:0000259" key="7">
    <source>
        <dbReference type="PROSITE" id="PS51900"/>
    </source>
</evidence>
<keyword evidence="2 4" id="KW-0238">DNA-binding</keyword>
<dbReference type="PROSITE" id="PS51898">
    <property type="entry name" value="TYR_RECOMBINASE"/>
    <property type="match status" value="1"/>
</dbReference>
<dbReference type="Proteomes" id="UP000182841">
    <property type="component" value="Unassembled WGS sequence"/>
</dbReference>